<dbReference type="Pfam" id="PF07589">
    <property type="entry name" value="PEP-CTERM"/>
    <property type="match status" value="1"/>
</dbReference>
<feature type="compositionally biased region" description="Gly residues" evidence="1">
    <location>
        <begin position="39"/>
        <end position="48"/>
    </location>
</feature>
<dbReference type="NCBIfam" id="TIGR02595">
    <property type="entry name" value="PEP_CTERM"/>
    <property type="match status" value="1"/>
</dbReference>
<name>A0A918TFA0_9BACT</name>
<organism evidence="3 4">
    <name type="scientific">Roseibacillus persicicus</name>
    <dbReference type="NCBI Taxonomy" id="454148"/>
    <lineage>
        <taxon>Bacteria</taxon>
        <taxon>Pseudomonadati</taxon>
        <taxon>Verrucomicrobiota</taxon>
        <taxon>Verrucomicrobiia</taxon>
        <taxon>Verrucomicrobiales</taxon>
        <taxon>Verrucomicrobiaceae</taxon>
        <taxon>Roseibacillus</taxon>
    </lineage>
</organism>
<comment type="caution">
    <text evidence="3">The sequence shown here is derived from an EMBL/GenBank/DDBJ whole genome shotgun (WGS) entry which is preliminary data.</text>
</comment>
<reference evidence="3" key="2">
    <citation type="submission" date="2020-09" db="EMBL/GenBank/DDBJ databases">
        <authorList>
            <person name="Sun Q."/>
            <person name="Kim S."/>
        </authorList>
    </citation>
    <scope>NUCLEOTIDE SEQUENCE</scope>
    <source>
        <strain evidence="3">KCTC 12988</strain>
    </source>
</reference>
<dbReference type="Proteomes" id="UP000644507">
    <property type="component" value="Unassembled WGS sequence"/>
</dbReference>
<evidence type="ECO:0000313" key="4">
    <source>
        <dbReference type="Proteomes" id="UP000644507"/>
    </source>
</evidence>
<dbReference type="EMBL" id="BMXI01000001">
    <property type="protein sequence ID" value="GHC42340.1"/>
    <property type="molecule type" value="Genomic_DNA"/>
</dbReference>
<evidence type="ECO:0000256" key="1">
    <source>
        <dbReference type="SAM" id="MobiDB-lite"/>
    </source>
</evidence>
<protein>
    <recommendedName>
        <fullName evidence="2">Ice-binding protein C-terminal domain-containing protein</fullName>
    </recommendedName>
</protein>
<evidence type="ECO:0000259" key="2">
    <source>
        <dbReference type="Pfam" id="PF07589"/>
    </source>
</evidence>
<feature type="region of interest" description="Disordered" evidence="1">
    <location>
        <begin position="31"/>
        <end position="56"/>
    </location>
</feature>
<sequence length="243" mass="25139">MLLTFSQVSSAAVLIQFDDFEGLPDIPVQAKGISLDPNGGDGAGGNGSSNGTNYGPADAASVNSGIGWRDVSGSTFTATVGDTINGNARWDQAGNGGGSGMRVRANTGAATLDSAMPLLTIGLPTVVMEFDINLDDNSQYSLVIQYSADAAFTSPITLATYNSNGSDNGGFLENESVTITDGVAGVVFTDDAYFMIRRDPSDAIGNSNSTFHVFDNISITAVPEPSVGILFGLSSLGFLLRRR</sequence>
<gene>
    <name evidence="3" type="ORF">GCM10007100_04160</name>
</gene>
<feature type="domain" description="Ice-binding protein C-terminal" evidence="2">
    <location>
        <begin position="221"/>
        <end position="243"/>
    </location>
</feature>
<reference evidence="3" key="1">
    <citation type="journal article" date="2014" name="Int. J. Syst. Evol. Microbiol.">
        <title>Complete genome sequence of Corynebacterium casei LMG S-19264T (=DSM 44701T), isolated from a smear-ripened cheese.</title>
        <authorList>
            <consortium name="US DOE Joint Genome Institute (JGI-PGF)"/>
            <person name="Walter F."/>
            <person name="Albersmeier A."/>
            <person name="Kalinowski J."/>
            <person name="Ruckert C."/>
        </authorList>
    </citation>
    <scope>NUCLEOTIDE SEQUENCE</scope>
    <source>
        <strain evidence="3">KCTC 12988</strain>
    </source>
</reference>
<dbReference type="InterPro" id="IPR013424">
    <property type="entry name" value="Ice-binding_C"/>
</dbReference>
<evidence type="ECO:0000313" key="3">
    <source>
        <dbReference type="EMBL" id="GHC42340.1"/>
    </source>
</evidence>
<accession>A0A918TFA0</accession>
<proteinExistence type="predicted"/>
<keyword evidence="4" id="KW-1185">Reference proteome</keyword>
<dbReference type="AlphaFoldDB" id="A0A918TFA0"/>
<dbReference type="RefSeq" id="WP_377047428.1">
    <property type="nucleotide sequence ID" value="NZ_JBHLZH010000002.1"/>
</dbReference>